<dbReference type="Gene3D" id="3.40.50.11860">
    <property type="entry name" value="Diphthamide synthesis DPH1/DPH2 domain 3"/>
    <property type="match status" value="1"/>
</dbReference>
<evidence type="ECO:0000256" key="1">
    <source>
        <dbReference type="SAM" id="MobiDB-lite"/>
    </source>
</evidence>
<name>A0ABR1C478_NECAM</name>
<evidence type="ECO:0000313" key="2">
    <source>
        <dbReference type="EMBL" id="KAK6732985.1"/>
    </source>
</evidence>
<dbReference type="SFLD" id="SFLDS00032">
    <property type="entry name" value="Radical_SAM_3-amino-3-carboxyp"/>
    <property type="match status" value="1"/>
</dbReference>
<keyword evidence="3" id="KW-1185">Reference proteome</keyword>
<comment type="caution">
    <text evidence="2">The sequence shown here is derived from an EMBL/GenBank/DDBJ whole genome shotgun (WGS) entry which is preliminary data.</text>
</comment>
<dbReference type="Proteomes" id="UP001303046">
    <property type="component" value="Unassembled WGS sequence"/>
</dbReference>
<protein>
    <recommendedName>
        <fullName evidence="4">2-(3-amino-3-carboxypropyl)histidine synthase subunit 2</fullName>
    </recommendedName>
</protein>
<dbReference type="NCBIfam" id="TIGR00322">
    <property type="entry name" value="diphth2_R"/>
    <property type="match status" value="1"/>
</dbReference>
<evidence type="ECO:0008006" key="4">
    <source>
        <dbReference type="Google" id="ProtNLM"/>
    </source>
</evidence>
<proteinExistence type="predicted"/>
<organism evidence="2 3">
    <name type="scientific">Necator americanus</name>
    <name type="common">Human hookworm</name>
    <dbReference type="NCBI Taxonomy" id="51031"/>
    <lineage>
        <taxon>Eukaryota</taxon>
        <taxon>Metazoa</taxon>
        <taxon>Ecdysozoa</taxon>
        <taxon>Nematoda</taxon>
        <taxon>Chromadorea</taxon>
        <taxon>Rhabditida</taxon>
        <taxon>Rhabditina</taxon>
        <taxon>Rhabditomorpha</taxon>
        <taxon>Strongyloidea</taxon>
        <taxon>Ancylostomatidae</taxon>
        <taxon>Bunostominae</taxon>
        <taxon>Necator</taxon>
    </lineage>
</organism>
<sequence>METNVFGGHKQDHRRCGGPRGPDGPTAPLPRFPFMADRPGALCSRHLRQDLLGLHEVQFSIYPKKFGWPIIAINSISIRPQSLRQLRKRLFLIEKLRDASTVGLVVGSVGVRGHIEAVQRMRKLCKAAGKRLYVISVGKVNVPKLSNFADIDAFVLLSCPFGVILDSSDFFRPVLSMFEAEMALNSAKSWDGYHEWSADFTTFANDEIGSVTDEYVDVSLVTGKIRAGPVANSKQGTNCGQMLPYEKGDYLKHRTWRGLDAEVRLDESTKVELGRTGTAMGYDTEPAGRGDTSN</sequence>
<dbReference type="PANTHER" id="PTHR10762:SF2">
    <property type="entry name" value="2-(3-AMINO-3-CARBOXYPROPYL)HISTIDINE SYNTHASE SUBUNIT 2"/>
    <property type="match status" value="1"/>
</dbReference>
<dbReference type="PANTHER" id="PTHR10762">
    <property type="entry name" value="DIPHTHAMIDE BIOSYNTHESIS PROTEIN"/>
    <property type="match status" value="1"/>
</dbReference>
<reference evidence="2 3" key="1">
    <citation type="submission" date="2023-08" db="EMBL/GenBank/DDBJ databases">
        <title>A Necator americanus chromosomal reference genome.</title>
        <authorList>
            <person name="Ilik V."/>
            <person name="Petrzelkova K.J."/>
            <person name="Pardy F."/>
            <person name="Fuh T."/>
            <person name="Niatou-Singa F.S."/>
            <person name="Gouil Q."/>
            <person name="Baker L."/>
            <person name="Ritchie M.E."/>
            <person name="Jex A.R."/>
            <person name="Gazzola D."/>
            <person name="Li H."/>
            <person name="Toshio Fujiwara R."/>
            <person name="Zhan B."/>
            <person name="Aroian R.V."/>
            <person name="Pafco B."/>
            <person name="Schwarz E.M."/>
        </authorList>
    </citation>
    <scope>NUCLEOTIDE SEQUENCE [LARGE SCALE GENOMIC DNA]</scope>
    <source>
        <strain evidence="2 3">Aroian</strain>
        <tissue evidence="2">Whole animal</tissue>
    </source>
</reference>
<dbReference type="Pfam" id="PF01866">
    <property type="entry name" value="Diphthamide_syn"/>
    <property type="match status" value="1"/>
</dbReference>
<accession>A0ABR1C478</accession>
<dbReference type="InterPro" id="IPR016435">
    <property type="entry name" value="DPH1/DPH2"/>
</dbReference>
<feature type="region of interest" description="Disordered" evidence="1">
    <location>
        <begin position="1"/>
        <end position="28"/>
    </location>
</feature>
<dbReference type="EMBL" id="JAVFWL010000002">
    <property type="protein sequence ID" value="KAK6732985.1"/>
    <property type="molecule type" value="Genomic_DNA"/>
</dbReference>
<dbReference type="InterPro" id="IPR042265">
    <property type="entry name" value="DPH1/DPH2_3"/>
</dbReference>
<evidence type="ECO:0000313" key="3">
    <source>
        <dbReference type="Proteomes" id="UP001303046"/>
    </source>
</evidence>
<gene>
    <name evidence="2" type="primary">Necator_chrII.g4807</name>
    <name evidence="2" type="ORF">RB195_017015</name>
</gene>